<organism evidence="8 9">
    <name type="scientific">Echinops telfairi</name>
    <name type="common">Lesser hedgehog tenrec</name>
    <dbReference type="NCBI Taxonomy" id="9371"/>
    <lineage>
        <taxon>Eukaryota</taxon>
        <taxon>Metazoa</taxon>
        <taxon>Chordata</taxon>
        <taxon>Craniata</taxon>
        <taxon>Vertebrata</taxon>
        <taxon>Euteleostomi</taxon>
        <taxon>Mammalia</taxon>
        <taxon>Eutheria</taxon>
        <taxon>Afrotheria</taxon>
        <taxon>Tenrecidae</taxon>
        <taxon>Tenrecinae</taxon>
        <taxon>Echinops</taxon>
    </lineage>
</organism>
<keyword evidence="5" id="KW-1015">Disulfide bond</keyword>
<comment type="function">
    <text evidence="6">Has antibacterial activity.</text>
</comment>
<keyword evidence="6" id="KW-0211">Defensin</keyword>
<comment type="similarity">
    <text evidence="2 6">Belongs to the beta-defensin family.</text>
</comment>
<protein>
    <recommendedName>
        <fullName evidence="6">Beta-defensin</fullName>
    </recommendedName>
</protein>
<feature type="signal peptide" evidence="6">
    <location>
        <begin position="1"/>
        <end position="18"/>
    </location>
</feature>
<sequence>MKLILVLIILLCEGSTERTRFKKCFNNIEGYCRKKCKMGEIYEAACRNGKLCLNLIL</sequence>
<dbReference type="GeneID" id="115871348"/>
<evidence type="ECO:0000256" key="5">
    <source>
        <dbReference type="ARBA" id="ARBA00023157"/>
    </source>
</evidence>
<evidence type="ECO:0000256" key="3">
    <source>
        <dbReference type="ARBA" id="ARBA00022525"/>
    </source>
</evidence>
<reference evidence="9" key="1">
    <citation type="submission" date="2025-08" db="UniProtKB">
        <authorList>
            <consortium name="RefSeq"/>
        </authorList>
    </citation>
    <scope>IDENTIFICATION</scope>
</reference>
<keyword evidence="3 6" id="KW-0964">Secreted</keyword>
<dbReference type="InterPro" id="IPR025933">
    <property type="entry name" value="Beta_defensin_dom"/>
</dbReference>
<accession>A0ABM1VLG9</accession>
<gene>
    <name evidence="9" type="primary">DEFB128</name>
</gene>
<dbReference type="Proteomes" id="UP000694863">
    <property type="component" value="Unplaced"/>
</dbReference>
<proteinExistence type="inferred from homology"/>
<comment type="subcellular location">
    <subcellularLocation>
        <location evidence="1 6">Secreted</location>
    </subcellularLocation>
</comment>
<feature type="chain" id="PRO_5045004496" description="Beta-defensin" evidence="6">
    <location>
        <begin position="19"/>
        <end position="57"/>
    </location>
</feature>
<keyword evidence="6" id="KW-0044">Antibiotic</keyword>
<name>A0ABM1VLG9_ECHTE</name>
<evidence type="ECO:0000259" key="7">
    <source>
        <dbReference type="Pfam" id="PF13841"/>
    </source>
</evidence>
<keyword evidence="8" id="KW-1185">Reference proteome</keyword>
<evidence type="ECO:0000313" key="8">
    <source>
        <dbReference type="Proteomes" id="UP000694863"/>
    </source>
</evidence>
<dbReference type="Pfam" id="PF13841">
    <property type="entry name" value="Defensin_beta_2"/>
    <property type="match status" value="1"/>
</dbReference>
<keyword evidence="6" id="KW-0929">Antimicrobial</keyword>
<evidence type="ECO:0000256" key="2">
    <source>
        <dbReference type="ARBA" id="ARBA00007371"/>
    </source>
</evidence>
<feature type="domain" description="Beta-defensin" evidence="7">
    <location>
        <begin position="23"/>
        <end position="52"/>
    </location>
</feature>
<evidence type="ECO:0000256" key="6">
    <source>
        <dbReference type="RuleBase" id="RU231113"/>
    </source>
</evidence>
<evidence type="ECO:0000256" key="4">
    <source>
        <dbReference type="ARBA" id="ARBA00022729"/>
    </source>
</evidence>
<dbReference type="RefSeq" id="XP_030742944.2">
    <property type="nucleotide sequence ID" value="XM_030887084.2"/>
</dbReference>
<evidence type="ECO:0000313" key="9">
    <source>
        <dbReference type="RefSeq" id="XP_030742944.2"/>
    </source>
</evidence>
<keyword evidence="4 6" id="KW-0732">Signal</keyword>
<evidence type="ECO:0000256" key="1">
    <source>
        <dbReference type="ARBA" id="ARBA00004613"/>
    </source>
</evidence>